<keyword evidence="7 15" id="KW-0620">Polyamine biosynthesis</keyword>
<evidence type="ECO:0000256" key="9">
    <source>
        <dbReference type="ARBA" id="ARBA00023239"/>
    </source>
</evidence>
<dbReference type="EC" id="4.1.1.50" evidence="15"/>
<keyword evidence="8 15" id="KW-0865">Zymogen</keyword>
<evidence type="ECO:0000256" key="11">
    <source>
        <dbReference type="ARBA" id="ARBA00023317"/>
    </source>
</evidence>
<dbReference type="InterPro" id="IPR016067">
    <property type="entry name" value="S-AdoMet_deCO2ase_core"/>
</dbReference>
<feature type="chain" id="PRO_5023365265" description="S-adenosylmethionine decarboxylase alpha chain" evidence="15">
    <location>
        <begin position="67"/>
        <end position="131"/>
    </location>
</feature>
<keyword evidence="11 15" id="KW-0670">Pyruvate</keyword>
<dbReference type="Gene3D" id="3.30.160.750">
    <property type="match status" value="1"/>
</dbReference>
<dbReference type="GO" id="GO:0004014">
    <property type="term" value="F:adenosylmethionine decarboxylase activity"/>
    <property type="evidence" value="ECO:0007669"/>
    <property type="project" value="UniProtKB-UniRule"/>
</dbReference>
<dbReference type="PANTHER" id="PTHR33866:SF2">
    <property type="entry name" value="S-ADENOSYLMETHIONINE DECARBOXYLASE PROENZYME"/>
    <property type="match status" value="1"/>
</dbReference>
<comment type="pathway">
    <text evidence="1 15">Amine and polyamine biosynthesis; S-adenosylmethioninamine biosynthesis; S-adenosylmethioninamine from S-adenosyl-L-methionine: step 1/1.</text>
</comment>
<evidence type="ECO:0000256" key="1">
    <source>
        <dbReference type="ARBA" id="ARBA00004911"/>
    </source>
</evidence>
<dbReference type="KEGG" id="drm:Dred_1479"/>
<reference evidence="16 17" key="1">
    <citation type="submission" date="2007-03" db="EMBL/GenBank/DDBJ databases">
        <title>Complete sequence of Desulfotomaculum reducens MI-1.</title>
        <authorList>
            <consortium name="US DOE Joint Genome Institute"/>
            <person name="Copeland A."/>
            <person name="Lucas S."/>
            <person name="Lapidus A."/>
            <person name="Barry K."/>
            <person name="Detter J.C."/>
            <person name="Glavina del Rio T."/>
            <person name="Hammon N."/>
            <person name="Israni S."/>
            <person name="Dalin E."/>
            <person name="Tice H."/>
            <person name="Pitluck S."/>
            <person name="Sims D."/>
            <person name="Brettin T."/>
            <person name="Bruce D."/>
            <person name="Han C."/>
            <person name="Tapia R."/>
            <person name="Schmutz J."/>
            <person name="Larimer F."/>
            <person name="Land M."/>
            <person name="Hauser L."/>
            <person name="Kyrpides N."/>
            <person name="Kim E."/>
            <person name="Tebo B.M."/>
            <person name="Richardson P."/>
        </authorList>
    </citation>
    <scope>NUCLEOTIDE SEQUENCE [LARGE SCALE GENOMIC DNA]</scope>
    <source>
        <strain evidence="16 17">MI-1</strain>
    </source>
</reference>
<comment type="catalytic activity">
    <reaction evidence="12 15">
        <text>S-adenosyl-L-methionine + H(+) = S-adenosyl 3-(methylsulfanyl)propylamine + CO2</text>
        <dbReference type="Rhea" id="RHEA:15981"/>
        <dbReference type="ChEBI" id="CHEBI:15378"/>
        <dbReference type="ChEBI" id="CHEBI:16526"/>
        <dbReference type="ChEBI" id="CHEBI:57443"/>
        <dbReference type="ChEBI" id="CHEBI:59789"/>
        <dbReference type="EC" id="4.1.1.50"/>
    </reaction>
</comment>
<feature type="site" description="Cleavage (non-hydrolytic); by autolysis" evidence="15">
    <location>
        <begin position="66"/>
        <end position="67"/>
    </location>
</feature>
<keyword evidence="9 15" id="KW-0456">Lyase</keyword>
<feature type="active site" description="Proton acceptor; for processing activity" evidence="15">
    <location>
        <position position="72"/>
    </location>
</feature>
<evidence type="ECO:0000256" key="3">
    <source>
        <dbReference type="ARBA" id="ARBA00022691"/>
    </source>
</evidence>
<evidence type="ECO:0000256" key="15">
    <source>
        <dbReference type="HAMAP-Rule" id="MF_00464"/>
    </source>
</evidence>
<evidence type="ECO:0000256" key="6">
    <source>
        <dbReference type="ARBA" id="ARBA00023066"/>
    </source>
</evidence>
<sequence length="131" mass="14869">MSVLGQPLGVQLMAEIWECDPNKLNNIKVVQEIMVGAARKANAEIREVVFHRFEPQGVSGVVVISESHLTIHTWPELAYAAVDIFTCGEHVDPWEALESITQDFNAEEVNVMEITRGMKNLKRLRRNKQQE</sequence>
<dbReference type="eggNOG" id="COG1586">
    <property type="taxonomic scope" value="Bacteria"/>
</dbReference>
<keyword evidence="3 15" id="KW-0949">S-adenosyl-L-methionine</keyword>
<evidence type="ECO:0000256" key="14">
    <source>
        <dbReference type="ARBA" id="ARBA00061583"/>
    </source>
</evidence>
<feature type="active site" description="Schiff-base intermediate with substrate; via pyruvic acid" evidence="15">
    <location>
        <position position="67"/>
    </location>
</feature>
<evidence type="ECO:0000256" key="4">
    <source>
        <dbReference type="ARBA" id="ARBA00022793"/>
    </source>
</evidence>
<dbReference type="InterPro" id="IPR003826">
    <property type="entry name" value="AdoMetDC_fam_prok"/>
</dbReference>
<dbReference type="GO" id="GO:0005829">
    <property type="term" value="C:cytosol"/>
    <property type="evidence" value="ECO:0007669"/>
    <property type="project" value="TreeGrafter"/>
</dbReference>
<comment type="function">
    <text evidence="13 15">Catalyzes the decarboxylation of S-adenosylmethionine to S-adenosylmethioninamine (dcAdoMet), the propylamine donor required for the synthesis of the polyamines spermine and spermidine from the diamine putrescine.</text>
</comment>
<dbReference type="InterPro" id="IPR042284">
    <property type="entry name" value="AdoMetDC_N"/>
</dbReference>
<keyword evidence="6 15" id="KW-0745">Spermidine biosynthesis</keyword>
<evidence type="ECO:0000313" key="16">
    <source>
        <dbReference type="EMBL" id="ABO50009.1"/>
    </source>
</evidence>
<evidence type="ECO:0000256" key="2">
    <source>
        <dbReference type="ARBA" id="ARBA00011601"/>
    </source>
</evidence>
<evidence type="ECO:0000256" key="7">
    <source>
        <dbReference type="ARBA" id="ARBA00023115"/>
    </source>
</evidence>
<evidence type="ECO:0000256" key="5">
    <source>
        <dbReference type="ARBA" id="ARBA00022813"/>
    </source>
</evidence>
<keyword evidence="10 15" id="KW-0704">Schiff base</keyword>
<dbReference type="PANTHER" id="PTHR33866">
    <property type="entry name" value="S-ADENOSYLMETHIONINE DECARBOXYLASE PROENZYME"/>
    <property type="match status" value="1"/>
</dbReference>
<dbReference type="RefSeq" id="WP_011877825.1">
    <property type="nucleotide sequence ID" value="NC_009253.1"/>
</dbReference>
<proteinExistence type="inferred from homology"/>
<keyword evidence="5 15" id="KW-0068">Autocatalytic cleavage</keyword>
<comment type="subunit">
    <text evidence="2 15">Heterotetramer of two alpha and two beta chains arranged as a dimer of alpha/beta heterodimers.</text>
</comment>
<evidence type="ECO:0000256" key="10">
    <source>
        <dbReference type="ARBA" id="ARBA00023270"/>
    </source>
</evidence>
<dbReference type="STRING" id="349161.Dred_1479"/>
<dbReference type="UniPathway" id="UPA00331">
    <property type="reaction ID" value="UER00451"/>
</dbReference>
<evidence type="ECO:0000256" key="8">
    <source>
        <dbReference type="ARBA" id="ARBA00023145"/>
    </source>
</evidence>
<comment type="cofactor">
    <cofactor evidence="15">
        <name>pyruvate</name>
        <dbReference type="ChEBI" id="CHEBI:15361"/>
    </cofactor>
    <text evidence="15">Binds 1 pyruvoyl group covalently per subunit.</text>
</comment>
<dbReference type="HAMAP" id="MF_00464">
    <property type="entry name" value="AdoMetDC_1"/>
    <property type="match status" value="1"/>
</dbReference>
<dbReference type="InterPro" id="IPR017716">
    <property type="entry name" value="S-AdoMet_deCOase_pro-enz"/>
</dbReference>
<accession>A4J4K6</accession>
<feature type="chain" id="PRO_5023365264" description="S-adenosylmethionine decarboxylase beta chain" evidence="15">
    <location>
        <begin position="1"/>
        <end position="66"/>
    </location>
</feature>
<dbReference type="OrthoDB" id="9793120at2"/>
<dbReference type="NCBIfam" id="TIGR03330">
    <property type="entry name" value="SAM_DCase_Bsu"/>
    <property type="match status" value="1"/>
</dbReference>
<evidence type="ECO:0000313" key="17">
    <source>
        <dbReference type="Proteomes" id="UP000001556"/>
    </source>
</evidence>
<dbReference type="SUPFAM" id="SSF56276">
    <property type="entry name" value="S-adenosylmethionine decarboxylase"/>
    <property type="match status" value="1"/>
</dbReference>
<protein>
    <recommendedName>
        <fullName evidence="15">S-adenosylmethionine decarboxylase proenzyme</fullName>
        <shortName evidence="15">AdoMetDC</shortName>
        <shortName evidence="15">SAMDC</shortName>
        <ecNumber evidence="15">4.1.1.50</ecNumber>
    </recommendedName>
    <component>
        <recommendedName>
            <fullName evidence="15">S-adenosylmethionine decarboxylase beta chain</fullName>
        </recommendedName>
    </component>
    <component>
        <recommendedName>
            <fullName evidence="15">S-adenosylmethionine decarboxylase alpha chain</fullName>
        </recommendedName>
    </component>
</protein>
<evidence type="ECO:0000256" key="13">
    <source>
        <dbReference type="ARBA" id="ARBA00056215"/>
    </source>
</evidence>
<dbReference type="Proteomes" id="UP000001556">
    <property type="component" value="Chromosome"/>
</dbReference>
<name>A4J4K6_DESRM</name>
<comment type="PTM">
    <text evidence="15">Is synthesized initially as an inactive proenzyme. Formation of the active enzyme involves a self-maturation process in which the active site pyruvoyl group is generated from an internal serine residue via an autocatalytic post-translational modification. Two non-identical subunits are generated from the proenzyme in this reaction, and the pyruvate is formed at the N-terminus of the alpha chain, which is derived from the carboxyl end of the proenzyme. The post-translation cleavage follows an unusual pathway, termed non-hydrolytic serinolysis, in which the side chain hydroxyl group of the serine supplies its oxygen atom to form the C-terminus of the beta chain, while the remainder of the serine residue undergoes an oxidative deamination to produce ammonia and the pyruvoyl group blocking the N-terminus of the alpha chain.</text>
</comment>
<dbReference type="FunFam" id="3.30.360.110:FF:000001">
    <property type="entry name" value="S-adenosylmethionine decarboxylase proenzyme"/>
    <property type="match status" value="1"/>
</dbReference>
<dbReference type="InterPro" id="IPR042286">
    <property type="entry name" value="AdoMetDC_C"/>
</dbReference>
<dbReference type="AlphaFoldDB" id="A4J4K6"/>
<dbReference type="Pfam" id="PF02675">
    <property type="entry name" value="AdoMet_dc"/>
    <property type="match status" value="1"/>
</dbReference>
<feature type="active site" description="Proton donor; for catalytic activity" evidence="15">
    <location>
        <position position="87"/>
    </location>
</feature>
<keyword evidence="4 15" id="KW-0210">Decarboxylase</keyword>
<keyword evidence="17" id="KW-1185">Reference proteome</keyword>
<dbReference type="GO" id="GO:0008295">
    <property type="term" value="P:spermidine biosynthetic process"/>
    <property type="evidence" value="ECO:0007669"/>
    <property type="project" value="UniProtKB-UniRule"/>
</dbReference>
<organism evidence="16 17">
    <name type="scientific">Desulforamulus reducens (strain ATCC BAA-1160 / DSM 100696 / MI-1)</name>
    <name type="common">Desulfotomaculum reducens</name>
    <dbReference type="NCBI Taxonomy" id="349161"/>
    <lineage>
        <taxon>Bacteria</taxon>
        <taxon>Bacillati</taxon>
        <taxon>Bacillota</taxon>
        <taxon>Clostridia</taxon>
        <taxon>Eubacteriales</taxon>
        <taxon>Peptococcaceae</taxon>
        <taxon>Desulforamulus</taxon>
    </lineage>
</organism>
<feature type="modified residue" description="Pyruvic acid (Ser); by autocatalysis" evidence="15">
    <location>
        <position position="67"/>
    </location>
</feature>
<evidence type="ECO:0000256" key="12">
    <source>
        <dbReference type="ARBA" id="ARBA00048112"/>
    </source>
</evidence>
<dbReference type="EMBL" id="CP000612">
    <property type="protein sequence ID" value="ABO50009.1"/>
    <property type="molecule type" value="Genomic_DNA"/>
</dbReference>
<dbReference type="Gene3D" id="3.30.360.110">
    <property type="entry name" value="S-adenosylmethionine decarboxylase domain"/>
    <property type="match status" value="1"/>
</dbReference>
<dbReference type="HOGENOM" id="CLU_125470_2_3_9"/>
<comment type="similarity">
    <text evidence="14 15">Belongs to the prokaryotic AdoMetDC family. Type 1 subfamily.</text>
</comment>
<gene>
    <name evidence="15" type="primary">speH</name>
    <name evidence="16" type="ordered locus">Dred_1479</name>
</gene>